<sequence length="90" mass="9921">MGVDTAVQPLGDTREFHAGHFFRRSKDPSHPILLLFALERVASFIPEGLFAYSHNCTARCRQLENGYTQYVGMIDEAGSGPYGADTGRSN</sequence>
<name>A0A9P0LU73_ACAOB</name>
<proteinExistence type="predicted"/>
<dbReference type="Proteomes" id="UP001152888">
    <property type="component" value="Unassembled WGS sequence"/>
</dbReference>
<gene>
    <name evidence="1" type="ORF">ACAOBT_LOCUS25302</name>
</gene>
<keyword evidence="2" id="KW-1185">Reference proteome</keyword>
<comment type="caution">
    <text evidence="1">The sequence shown here is derived from an EMBL/GenBank/DDBJ whole genome shotgun (WGS) entry which is preliminary data.</text>
</comment>
<dbReference type="EMBL" id="CAKOFQ010007387">
    <property type="protein sequence ID" value="CAH2000015.1"/>
    <property type="molecule type" value="Genomic_DNA"/>
</dbReference>
<protein>
    <submittedName>
        <fullName evidence="1">Uncharacterized protein</fullName>
    </submittedName>
</protein>
<organism evidence="1 2">
    <name type="scientific">Acanthoscelides obtectus</name>
    <name type="common">Bean weevil</name>
    <name type="synonym">Bruchus obtectus</name>
    <dbReference type="NCBI Taxonomy" id="200917"/>
    <lineage>
        <taxon>Eukaryota</taxon>
        <taxon>Metazoa</taxon>
        <taxon>Ecdysozoa</taxon>
        <taxon>Arthropoda</taxon>
        <taxon>Hexapoda</taxon>
        <taxon>Insecta</taxon>
        <taxon>Pterygota</taxon>
        <taxon>Neoptera</taxon>
        <taxon>Endopterygota</taxon>
        <taxon>Coleoptera</taxon>
        <taxon>Polyphaga</taxon>
        <taxon>Cucujiformia</taxon>
        <taxon>Chrysomeloidea</taxon>
        <taxon>Chrysomelidae</taxon>
        <taxon>Bruchinae</taxon>
        <taxon>Bruchini</taxon>
        <taxon>Acanthoscelides</taxon>
    </lineage>
</organism>
<reference evidence="1" key="1">
    <citation type="submission" date="2022-03" db="EMBL/GenBank/DDBJ databases">
        <authorList>
            <person name="Sayadi A."/>
        </authorList>
    </citation>
    <scope>NUCLEOTIDE SEQUENCE</scope>
</reference>
<evidence type="ECO:0000313" key="1">
    <source>
        <dbReference type="EMBL" id="CAH2000015.1"/>
    </source>
</evidence>
<dbReference type="AlphaFoldDB" id="A0A9P0LU73"/>
<evidence type="ECO:0000313" key="2">
    <source>
        <dbReference type="Proteomes" id="UP001152888"/>
    </source>
</evidence>
<accession>A0A9P0LU73</accession>